<reference evidence="4 5" key="1">
    <citation type="submission" date="2019-01" db="EMBL/GenBank/DDBJ databases">
        <title>Sequencing of cultivated peanut Arachis hypogaea provides insights into genome evolution and oil improvement.</title>
        <authorList>
            <person name="Chen X."/>
        </authorList>
    </citation>
    <scope>NUCLEOTIDE SEQUENCE [LARGE SCALE GENOMIC DNA]</scope>
    <source>
        <strain evidence="5">cv. Fuhuasheng</strain>
        <tissue evidence="4">Leaves</tissue>
    </source>
</reference>
<dbReference type="STRING" id="3818.A0A445C2W7"/>
<evidence type="ECO:0000259" key="3">
    <source>
        <dbReference type="PROSITE" id="PS50097"/>
    </source>
</evidence>
<dbReference type="PROSITE" id="PS50097">
    <property type="entry name" value="BTB"/>
    <property type="match status" value="1"/>
</dbReference>
<comment type="subcellular location">
    <subcellularLocation>
        <location evidence="1">Endomembrane system</location>
        <topology evidence="1">Peripheral membrane protein</topology>
    </subcellularLocation>
</comment>
<dbReference type="AlphaFoldDB" id="A0A445C2W7"/>
<dbReference type="SUPFAM" id="SSF54695">
    <property type="entry name" value="POZ domain"/>
    <property type="match status" value="1"/>
</dbReference>
<accession>A0A445C2W7</accession>
<dbReference type="SMART" id="SM00225">
    <property type="entry name" value="BTB"/>
    <property type="match status" value="1"/>
</dbReference>
<organism evidence="4 5">
    <name type="scientific">Arachis hypogaea</name>
    <name type="common">Peanut</name>
    <dbReference type="NCBI Taxonomy" id="3818"/>
    <lineage>
        <taxon>Eukaryota</taxon>
        <taxon>Viridiplantae</taxon>
        <taxon>Streptophyta</taxon>
        <taxon>Embryophyta</taxon>
        <taxon>Tracheophyta</taxon>
        <taxon>Spermatophyta</taxon>
        <taxon>Magnoliopsida</taxon>
        <taxon>eudicotyledons</taxon>
        <taxon>Gunneridae</taxon>
        <taxon>Pentapetalae</taxon>
        <taxon>rosids</taxon>
        <taxon>fabids</taxon>
        <taxon>Fabales</taxon>
        <taxon>Fabaceae</taxon>
        <taxon>Papilionoideae</taxon>
        <taxon>50 kb inversion clade</taxon>
        <taxon>dalbergioids sensu lato</taxon>
        <taxon>Dalbergieae</taxon>
        <taxon>Pterocarpus clade</taxon>
        <taxon>Arachis</taxon>
    </lineage>
</organism>
<proteinExistence type="predicted"/>
<feature type="domain" description="BTB" evidence="3">
    <location>
        <begin position="286"/>
        <end position="345"/>
    </location>
</feature>
<evidence type="ECO:0000256" key="1">
    <source>
        <dbReference type="ARBA" id="ARBA00004184"/>
    </source>
</evidence>
<name>A0A445C2W7_ARAHY</name>
<gene>
    <name evidence="4" type="ORF">Ahy_A07g031101</name>
</gene>
<comment type="caution">
    <text evidence="4">The sequence shown here is derived from an EMBL/GenBank/DDBJ whole genome shotgun (WGS) entry which is preliminary data.</text>
</comment>
<dbReference type="Gene3D" id="3.30.710.10">
    <property type="entry name" value="Potassium Channel Kv1.1, Chain A"/>
    <property type="match status" value="1"/>
</dbReference>
<comment type="pathway">
    <text evidence="2">Protein modification; protein ubiquitination.</text>
</comment>
<dbReference type="Pfam" id="PF00651">
    <property type="entry name" value="BTB"/>
    <property type="match status" value="1"/>
</dbReference>
<dbReference type="EMBL" id="SDMP01000007">
    <property type="protein sequence ID" value="RYR45260.1"/>
    <property type="molecule type" value="Genomic_DNA"/>
</dbReference>
<dbReference type="CDD" id="cd18186">
    <property type="entry name" value="BTB_POZ_ZBTB_KLHL-like"/>
    <property type="match status" value="1"/>
</dbReference>
<evidence type="ECO:0000313" key="5">
    <source>
        <dbReference type="Proteomes" id="UP000289738"/>
    </source>
</evidence>
<protein>
    <recommendedName>
        <fullName evidence="3">BTB domain-containing protein</fullName>
    </recommendedName>
</protein>
<dbReference type="InterPro" id="IPR000210">
    <property type="entry name" value="BTB/POZ_dom"/>
</dbReference>
<dbReference type="InterPro" id="IPR044714">
    <property type="entry name" value="AtSIBP1-like"/>
</dbReference>
<dbReference type="PANTHER" id="PTHR46672">
    <property type="entry name" value="OS08G0495500 PROTEIN-RELATED"/>
    <property type="match status" value="1"/>
</dbReference>
<keyword evidence="5" id="KW-1185">Reference proteome</keyword>
<dbReference type="Proteomes" id="UP000289738">
    <property type="component" value="Chromosome A07"/>
</dbReference>
<evidence type="ECO:0000256" key="2">
    <source>
        <dbReference type="ARBA" id="ARBA00004906"/>
    </source>
</evidence>
<evidence type="ECO:0000313" key="4">
    <source>
        <dbReference type="EMBL" id="RYR45260.1"/>
    </source>
</evidence>
<dbReference type="PANTHER" id="PTHR46672:SF4">
    <property type="entry name" value="OS08G0495500 PROTEIN"/>
    <property type="match status" value="1"/>
</dbReference>
<dbReference type="InterPro" id="IPR011333">
    <property type="entry name" value="SKP1/BTB/POZ_sf"/>
</dbReference>
<dbReference type="GO" id="GO:0012505">
    <property type="term" value="C:endomembrane system"/>
    <property type="evidence" value="ECO:0007669"/>
    <property type="project" value="UniProtKB-SubCell"/>
</dbReference>
<sequence>MNDSAYRVETICRLAQWRIDNLASCTYCKSDPFTIAIWNWHLCVEKIRVSCVKLFPEATNNLPLSFFVIRLLSFVKDRKALAQLEVKDKLLKQGERFECKVGLLPGRFIIDLEFLDLKASSPNMNMNMKDSAYRVETTCRLAQWRIDNLASCTYRKSDPFTIAIWNWHLSVERNRVSCVKLFPEARNNLPLSSFVIRLLSSVKDRKALAQLEVRDKLLSSREGFVWGIEVPLPGRFIIHVEFLDLKASSSNGEDICSIWPNRIMQQRSNSAALESLSRMLMEGIHTDITINASDGSIGAHRAVLAARSPVFRSMFSHDLKENDDSTINISDMSTESCQTFINYLYGIIEHQEFLMHRLELVRAADKYDICDLRDVCHESLVEDIDSSNVLERLQNAYLYGLPKLKNSCMQYLVKFGKIFDIRDDFIVFLQTADRDLITQVFHEILGVWNGF</sequence>